<gene>
    <name evidence="2" type="ORF">EYF80_043640</name>
</gene>
<comment type="caution">
    <text evidence="2">The sequence shown here is derived from an EMBL/GenBank/DDBJ whole genome shotgun (WGS) entry which is preliminary data.</text>
</comment>
<evidence type="ECO:0000313" key="2">
    <source>
        <dbReference type="EMBL" id="TNN46173.1"/>
    </source>
</evidence>
<accession>A0A4Z2FZW1</accession>
<dbReference type="EMBL" id="SRLO01000804">
    <property type="protein sequence ID" value="TNN46173.1"/>
    <property type="molecule type" value="Genomic_DNA"/>
</dbReference>
<evidence type="ECO:0000313" key="3">
    <source>
        <dbReference type="Proteomes" id="UP000314294"/>
    </source>
</evidence>
<organism evidence="2 3">
    <name type="scientific">Liparis tanakae</name>
    <name type="common">Tanaka's snailfish</name>
    <dbReference type="NCBI Taxonomy" id="230148"/>
    <lineage>
        <taxon>Eukaryota</taxon>
        <taxon>Metazoa</taxon>
        <taxon>Chordata</taxon>
        <taxon>Craniata</taxon>
        <taxon>Vertebrata</taxon>
        <taxon>Euteleostomi</taxon>
        <taxon>Actinopterygii</taxon>
        <taxon>Neopterygii</taxon>
        <taxon>Teleostei</taxon>
        <taxon>Neoteleostei</taxon>
        <taxon>Acanthomorphata</taxon>
        <taxon>Eupercaria</taxon>
        <taxon>Perciformes</taxon>
        <taxon>Cottioidei</taxon>
        <taxon>Cottales</taxon>
        <taxon>Liparidae</taxon>
        <taxon>Liparis</taxon>
    </lineage>
</organism>
<dbReference type="Proteomes" id="UP000314294">
    <property type="component" value="Unassembled WGS sequence"/>
</dbReference>
<dbReference type="AlphaFoldDB" id="A0A4Z2FZW1"/>
<proteinExistence type="predicted"/>
<feature type="compositionally biased region" description="Basic and acidic residues" evidence="1">
    <location>
        <begin position="26"/>
        <end position="40"/>
    </location>
</feature>
<keyword evidence="3" id="KW-1185">Reference proteome</keyword>
<reference evidence="2 3" key="1">
    <citation type="submission" date="2019-03" db="EMBL/GenBank/DDBJ databases">
        <title>First draft genome of Liparis tanakae, snailfish: a comprehensive survey of snailfish specific genes.</title>
        <authorList>
            <person name="Kim W."/>
            <person name="Song I."/>
            <person name="Jeong J.-H."/>
            <person name="Kim D."/>
            <person name="Kim S."/>
            <person name="Ryu S."/>
            <person name="Song J.Y."/>
            <person name="Lee S.K."/>
        </authorList>
    </citation>
    <scope>NUCLEOTIDE SEQUENCE [LARGE SCALE GENOMIC DNA]</scope>
    <source>
        <tissue evidence="2">Muscle</tissue>
    </source>
</reference>
<sequence>MDPSQDARCHLVPRAHVNSGTVLWVSERKDPAAAKNDRRSGNNGTPSRITVASFQLVVSALARERRDDLTDVVAPLAKRTEKKGRGNERNALIAAKERM</sequence>
<protein>
    <submittedName>
        <fullName evidence="2">Uncharacterized protein</fullName>
    </submittedName>
</protein>
<name>A0A4Z2FZW1_9TELE</name>
<feature type="region of interest" description="Disordered" evidence="1">
    <location>
        <begin position="80"/>
        <end position="99"/>
    </location>
</feature>
<evidence type="ECO:0000256" key="1">
    <source>
        <dbReference type="SAM" id="MobiDB-lite"/>
    </source>
</evidence>
<feature type="region of interest" description="Disordered" evidence="1">
    <location>
        <begin position="26"/>
        <end position="47"/>
    </location>
</feature>